<evidence type="ECO:0000313" key="3">
    <source>
        <dbReference type="Proteomes" id="UP000077069"/>
    </source>
</evidence>
<feature type="region of interest" description="Disordered" evidence="1">
    <location>
        <begin position="257"/>
        <end position="367"/>
    </location>
</feature>
<dbReference type="GeneID" id="28766362"/>
<protein>
    <submittedName>
        <fullName evidence="2">Uncharacterized protein</fullName>
    </submittedName>
</protein>
<evidence type="ECO:0000256" key="1">
    <source>
        <dbReference type="SAM" id="MobiDB-lite"/>
    </source>
</evidence>
<feature type="compositionally biased region" description="Basic residues" evidence="1">
    <location>
        <begin position="314"/>
        <end position="324"/>
    </location>
</feature>
<feature type="region of interest" description="Disordered" evidence="1">
    <location>
        <begin position="416"/>
        <end position="563"/>
    </location>
</feature>
<proteinExistence type="predicted"/>
<dbReference type="AlphaFoldDB" id="A0A177CGU2"/>
<name>A0A177CGU2_9PLEO</name>
<organism evidence="2 3">
    <name type="scientific">Paraphaeosphaeria sporulosa</name>
    <dbReference type="NCBI Taxonomy" id="1460663"/>
    <lineage>
        <taxon>Eukaryota</taxon>
        <taxon>Fungi</taxon>
        <taxon>Dikarya</taxon>
        <taxon>Ascomycota</taxon>
        <taxon>Pezizomycotina</taxon>
        <taxon>Dothideomycetes</taxon>
        <taxon>Pleosporomycetidae</taxon>
        <taxon>Pleosporales</taxon>
        <taxon>Massarineae</taxon>
        <taxon>Didymosphaeriaceae</taxon>
        <taxon>Paraphaeosphaeria</taxon>
    </lineage>
</organism>
<feature type="compositionally biased region" description="Basic and acidic residues" evidence="1">
    <location>
        <begin position="451"/>
        <end position="460"/>
    </location>
</feature>
<reference evidence="2 3" key="1">
    <citation type="submission" date="2016-05" db="EMBL/GenBank/DDBJ databases">
        <title>Comparative analysis of secretome profiles of manganese(II)-oxidizing ascomycete fungi.</title>
        <authorList>
            <consortium name="DOE Joint Genome Institute"/>
            <person name="Zeiner C.A."/>
            <person name="Purvine S.O."/>
            <person name="Zink E.M."/>
            <person name="Wu S."/>
            <person name="Pasa-Tolic L."/>
            <person name="Chaput D.L."/>
            <person name="Haridas S."/>
            <person name="Grigoriev I.V."/>
            <person name="Santelli C.M."/>
            <person name="Hansel C.M."/>
        </authorList>
    </citation>
    <scope>NUCLEOTIDE SEQUENCE [LARGE SCALE GENOMIC DNA]</scope>
    <source>
        <strain evidence="2 3">AP3s5-JAC2a</strain>
    </source>
</reference>
<dbReference type="EMBL" id="KV441552">
    <property type="protein sequence ID" value="OAG06000.1"/>
    <property type="molecule type" value="Genomic_DNA"/>
</dbReference>
<dbReference type="OrthoDB" id="10433747at2759"/>
<feature type="compositionally biased region" description="Low complexity" evidence="1">
    <location>
        <begin position="497"/>
        <end position="509"/>
    </location>
</feature>
<accession>A0A177CGU2</accession>
<feature type="compositionally biased region" description="Acidic residues" evidence="1">
    <location>
        <begin position="461"/>
        <end position="478"/>
    </location>
</feature>
<feature type="compositionally biased region" description="Acidic residues" evidence="1">
    <location>
        <begin position="537"/>
        <end position="552"/>
    </location>
</feature>
<dbReference type="Proteomes" id="UP000077069">
    <property type="component" value="Unassembled WGS sequence"/>
</dbReference>
<feature type="region of interest" description="Disordered" evidence="1">
    <location>
        <begin position="577"/>
        <end position="604"/>
    </location>
</feature>
<dbReference type="RefSeq" id="XP_018036365.1">
    <property type="nucleotide sequence ID" value="XM_018182876.1"/>
</dbReference>
<evidence type="ECO:0000313" key="2">
    <source>
        <dbReference type="EMBL" id="OAG06000.1"/>
    </source>
</evidence>
<dbReference type="InParanoid" id="A0A177CGU2"/>
<keyword evidence="3" id="KW-1185">Reference proteome</keyword>
<gene>
    <name evidence="2" type="ORF">CC84DRAFT_1217282</name>
</gene>
<sequence length="604" mass="66370">MISANFRDIQHRFYDNPGWAPQRRELELVATLTERRIDMGSKSPADHFYQLYYAQHNNVQEMRQALITPSDDPFVFRSILDEFVFTENSIVEAWNMSRLGGVTARIPEADIPNDIKNFPLRSAADDLLSHEGRAWIPPNLPLHRRTFGNGPSIPLSSAPLDQFMRPEPTMAPHTAPAPKLSGAELKHHEKEKPLPNPLTIAARIAGKMAFAANKAQIGSHNLIMNNAPAGLHTSTQNQVRIAPLFNPTAAVMTPTASKAPVGSHHWSTGNASAASKDHPPHQAQVAPPVPAKRTNAFVRKGSLVRNLLPVQKASRQKTGPRKTSSRTTSPRKAIELDPESSSDEDRSFQGSKRAIAQGRKNARDGIVRRSGRARKLVYGSLDEETLNGNGVDVNDKINTSEKISEMAGIEMVYSDSDNRSETSAGHVDTMDGEGKTINGNIPRTEQDLDAVVDKARQKSEDCEESDKDLSDVPDDLSDMELGNMGCGYIRNSEDDQQAAGDAASASFGSPEVSHVSALSNDTDEPDDHHEVDVTQSDGEDSEDEHPEDESSADEYVHHAAADENACVEDIYDFSWIDHSDVPTNEPDNDSTSDYEPAPKKRRHH</sequence>